<name>A0A0A1VUH8_MICAE</name>
<comment type="caution">
    <text evidence="1">The sequence shown here is derived from an EMBL/GenBank/DDBJ whole genome shotgun (WGS) entry which is preliminary data.</text>
</comment>
<reference evidence="2" key="1">
    <citation type="journal article" date="2015" name="Genome">
        <title>Whole Genome Sequence of the Non-Microcystin-Producing Microcystis aeruginosa Strain NIES-44.</title>
        <authorList>
            <person name="Okano K."/>
            <person name="Miyata N."/>
            <person name="Ozaki Y."/>
        </authorList>
    </citation>
    <scope>NUCLEOTIDE SEQUENCE [LARGE SCALE GENOMIC DNA]</scope>
    <source>
        <strain evidence="2">NIES-44</strain>
    </source>
</reference>
<dbReference type="EMBL" id="BBPA01000039">
    <property type="protein sequence ID" value="GAL93447.1"/>
    <property type="molecule type" value="Genomic_DNA"/>
</dbReference>
<dbReference type="SUPFAM" id="SSF51735">
    <property type="entry name" value="NAD(P)-binding Rossmann-fold domains"/>
    <property type="match status" value="1"/>
</dbReference>
<sequence>MKLKPLAAPDYWDFPSTPDQTCLVTDDGSSTTAQVAQSLLNQGWQVVVLSFPQFLIPVRSSLPAGVRHFVLNHLSEEHLQAQLGDIFKTCGLIGTFIHLHPLSQGFNQDQETSINTDQAIVKQVFLLAKHLKSSLTQAASQGRSCFLSLTRLDGEFGLSGKREFSPISGGLFGLTKTLNLEWESVFCRALDISPDLDEMTTAQIVLAELHDPNSLIQEVGYTPKGRMTLTCELASFSSK</sequence>
<protein>
    <submittedName>
        <fullName evidence="1">Polyketide synthase modules and related proteins</fullName>
    </submittedName>
</protein>
<evidence type="ECO:0000313" key="2">
    <source>
        <dbReference type="Proteomes" id="UP000030321"/>
    </source>
</evidence>
<dbReference type="AlphaFoldDB" id="A0A0A1VUH8"/>
<organism evidence="1 2">
    <name type="scientific">Microcystis aeruginosa NIES-44</name>
    <dbReference type="NCBI Taxonomy" id="449439"/>
    <lineage>
        <taxon>Bacteria</taxon>
        <taxon>Bacillati</taxon>
        <taxon>Cyanobacteriota</taxon>
        <taxon>Cyanophyceae</taxon>
        <taxon>Oscillatoriophycideae</taxon>
        <taxon>Chroococcales</taxon>
        <taxon>Microcystaceae</taxon>
        <taxon>Microcystis</taxon>
    </lineage>
</organism>
<dbReference type="InterPro" id="IPR036291">
    <property type="entry name" value="NAD(P)-bd_dom_sf"/>
</dbReference>
<gene>
    <name evidence="1" type="ORF">N44_02134</name>
</gene>
<proteinExistence type="predicted"/>
<accession>A0A0A1VUH8</accession>
<dbReference type="Gene3D" id="3.40.50.720">
    <property type="entry name" value="NAD(P)-binding Rossmann-like Domain"/>
    <property type="match status" value="1"/>
</dbReference>
<dbReference type="Proteomes" id="UP000030321">
    <property type="component" value="Unassembled WGS sequence"/>
</dbReference>
<dbReference type="RefSeq" id="WP_045359215.1">
    <property type="nucleotide sequence ID" value="NZ_BBPA01000039.1"/>
</dbReference>
<evidence type="ECO:0000313" key="1">
    <source>
        <dbReference type="EMBL" id="GAL93447.1"/>
    </source>
</evidence>